<evidence type="ECO:0000313" key="3">
    <source>
        <dbReference type="Proteomes" id="UP000518266"/>
    </source>
</evidence>
<accession>A0A7J5XLD1</accession>
<name>A0A7J5XLD1_DISMA</name>
<dbReference type="EMBL" id="JAAKFY010000022">
    <property type="protein sequence ID" value="KAF3837916.1"/>
    <property type="molecule type" value="Genomic_DNA"/>
</dbReference>
<dbReference type="AlphaFoldDB" id="A0A7J5XLD1"/>
<keyword evidence="3" id="KW-1185">Reference proteome</keyword>
<dbReference type="Proteomes" id="UP000518266">
    <property type="component" value="Unassembled WGS sequence"/>
</dbReference>
<comment type="caution">
    <text evidence="2">The sequence shown here is derived from an EMBL/GenBank/DDBJ whole genome shotgun (WGS) entry which is preliminary data.</text>
</comment>
<evidence type="ECO:0000313" key="2">
    <source>
        <dbReference type="EMBL" id="KAF3837916.1"/>
    </source>
</evidence>
<organism evidence="2 3">
    <name type="scientific">Dissostichus mawsoni</name>
    <name type="common">Antarctic cod</name>
    <dbReference type="NCBI Taxonomy" id="36200"/>
    <lineage>
        <taxon>Eukaryota</taxon>
        <taxon>Metazoa</taxon>
        <taxon>Chordata</taxon>
        <taxon>Craniata</taxon>
        <taxon>Vertebrata</taxon>
        <taxon>Euteleostomi</taxon>
        <taxon>Actinopterygii</taxon>
        <taxon>Neopterygii</taxon>
        <taxon>Teleostei</taxon>
        <taxon>Neoteleostei</taxon>
        <taxon>Acanthomorphata</taxon>
        <taxon>Eupercaria</taxon>
        <taxon>Perciformes</taxon>
        <taxon>Notothenioidei</taxon>
        <taxon>Nototheniidae</taxon>
        <taxon>Dissostichus</taxon>
    </lineage>
</organism>
<feature type="compositionally biased region" description="Polar residues" evidence="1">
    <location>
        <begin position="7"/>
        <end position="20"/>
    </location>
</feature>
<protein>
    <submittedName>
        <fullName evidence="2">Uncharacterized protein</fullName>
    </submittedName>
</protein>
<reference evidence="2 3" key="1">
    <citation type="submission" date="2020-03" db="EMBL/GenBank/DDBJ databases">
        <title>Dissostichus mawsoni Genome sequencing and assembly.</title>
        <authorList>
            <person name="Park H."/>
        </authorList>
    </citation>
    <scope>NUCLEOTIDE SEQUENCE [LARGE SCALE GENOMIC DNA]</scope>
    <source>
        <strain evidence="2">DM0001</strain>
        <tissue evidence="2">Muscle</tissue>
    </source>
</reference>
<feature type="region of interest" description="Disordered" evidence="1">
    <location>
        <begin position="1"/>
        <end position="20"/>
    </location>
</feature>
<sequence length="79" mass="8912">MRPLTVSDCSFNAPLTHSPHTQPASLWSIIQACFHPLPSSVQCPLGSERSQRSLRPNAHRWMMGVAYPAIFAYLNYLKE</sequence>
<gene>
    <name evidence="2" type="ORF">F7725_009684</name>
</gene>
<dbReference type="PROSITE" id="PS51257">
    <property type="entry name" value="PROKAR_LIPOPROTEIN"/>
    <property type="match status" value="1"/>
</dbReference>
<evidence type="ECO:0000256" key="1">
    <source>
        <dbReference type="SAM" id="MobiDB-lite"/>
    </source>
</evidence>
<proteinExistence type="predicted"/>